<feature type="transmembrane region" description="Helical" evidence="6">
    <location>
        <begin position="154"/>
        <end position="173"/>
    </location>
</feature>
<evidence type="ECO:0000256" key="1">
    <source>
        <dbReference type="ARBA" id="ARBA00004141"/>
    </source>
</evidence>
<accession>A0A1C5KC61</accession>
<evidence type="ECO:0000313" key="8">
    <source>
        <dbReference type="EMBL" id="SCG80382.1"/>
    </source>
</evidence>
<protein>
    <submittedName>
        <fullName evidence="8">Uncharacterized membrane protein YgaE, UPF0421/DUF939 family</fullName>
    </submittedName>
</protein>
<feature type="region of interest" description="Disordered" evidence="5">
    <location>
        <begin position="450"/>
        <end position="493"/>
    </location>
</feature>
<evidence type="ECO:0000256" key="6">
    <source>
        <dbReference type="SAM" id="Phobius"/>
    </source>
</evidence>
<comment type="subcellular location">
    <subcellularLocation>
        <location evidence="1">Membrane</location>
        <topology evidence="1">Multi-pass membrane protein</topology>
    </subcellularLocation>
</comment>
<feature type="compositionally biased region" description="Basic and acidic residues" evidence="5">
    <location>
        <begin position="484"/>
        <end position="493"/>
    </location>
</feature>
<organism evidence="8 9">
    <name type="scientific">Micromonospora echinaurantiaca</name>
    <dbReference type="NCBI Taxonomy" id="47857"/>
    <lineage>
        <taxon>Bacteria</taxon>
        <taxon>Bacillati</taxon>
        <taxon>Actinomycetota</taxon>
        <taxon>Actinomycetes</taxon>
        <taxon>Micromonosporales</taxon>
        <taxon>Micromonosporaceae</taxon>
        <taxon>Micromonospora</taxon>
    </lineage>
</organism>
<dbReference type="EMBL" id="LT607750">
    <property type="protein sequence ID" value="SCG80382.1"/>
    <property type="molecule type" value="Genomic_DNA"/>
</dbReference>
<feature type="transmembrane region" description="Helical" evidence="6">
    <location>
        <begin position="179"/>
        <end position="196"/>
    </location>
</feature>
<dbReference type="Proteomes" id="UP000198217">
    <property type="component" value="Chromosome I"/>
</dbReference>
<keyword evidence="3 6" id="KW-1133">Transmembrane helix</keyword>
<sequence>MAAHRLAGDPPVRRPRTRLALARFAEGQRLRHRQRHVRGDAAGEPRDSPAAGRVTAAVAENRPTTDSARSPLDAVRVRGGRAVAEVRQRGAQAGRLRLRQLEVTLMIALQAGLAAALAALLAQQLLGAGPHVFAPAAAVGTIAAAIGQRAQRTLELLIGVALGIVTGDVLLFWLGFGPWQTGLVVCLAIAAALLVAGRSGSLVGQAGGTAVLIATLSPSERNLEVPRILDALIGSVVGLLVVALLVPINPIRVLDRAAAPIFTQLTELLHEVARGLTRRDADRVVRALEQLRGLDADIGRLNESLSGAEEVVTVAPVRWRRRQDFHRYARSAQHLERVVLDSRALARRSATLLQYGEPVPPQLPDAVARLGDAVRELRRECQGGGSTERTRRLVLEATELAGRAWADGVGSFGDTVVTDLRTAASDLLRSVGCEPDEANRLVRRAAGAAEFAGRPPARGRMERRVTPTRSRRARDRQRGRRRAGLPERGRPAR</sequence>
<reference evidence="8 9" key="1">
    <citation type="submission" date="2016-06" db="EMBL/GenBank/DDBJ databases">
        <authorList>
            <person name="Kjaerup R.B."/>
            <person name="Dalgaard T.S."/>
            <person name="Juul-Madsen H.R."/>
        </authorList>
    </citation>
    <scope>NUCLEOTIDE SEQUENCE [LARGE SCALE GENOMIC DNA]</scope>
    <source>
        <strain evidence="8 9">DSM 43904</strain>
    </source>
</reference>
<feature type="transmembrane region" description="Helical" evidence="6">
    <location>
        <begin position="103"/>
        <end position="122"/>
    </location>
</feature>
<evidence type="ECO:0000256" key="3">
    <source>
        <dbReference type="ARBA" id="ARBA00022989"/>
    </source>
</evidence>
<evidence type="ECO:0000256" key="5">
    <source>
        <dbReference type="SAM" id="MobiDB-lite"/>
    </source>
</evidence>
<feature type="transmembrane region" description="Helical" evidence="6">
    <location>
        <begin position="128"/>
        <end position="147"/>
    </location>
</feature>
<evidence type="ECO:0000256" key="2">
    <source>
        <dbReference type="ARBA" id="ARBA00022692"/>
    </source>
</evidence>
<dbReference type="InterPro" id="IPR049453">
    <property type="entry name" value="Memb_transporter_dom"/>
</dbReference>
<keyword evidence="9" id="KW-1185">Reference proteome</keyword>
<evidence type="ECO:0000256" key="4">
    <source>
        <dbReference type="ARBA" id="ARBA00023136"/>
    </source>
</evidence>
<feature type="compositionally biased region" description="Basic and acidic residues" evidence="5">
    <location>
        <begin position="37"/>
        <end position="47"/>
    </location>
</feature>
<keyword evidence="2 6" id="KW-0812">Transmembrane</keyword>
<evidence type="ECO:0000259" key="7">
    <source>
        <dbReference type="Pfam" id="PF13515"/>
    </source>
</evidence>
<evidence type="ECO:0000313" key="9">
    <source>
        <dbReference type="Proteomes" id="UP000198217"/>
    </source>
</evidence>
<feature type="region of interest" description="Disordered" evidence="5">
    <location>
        <begin position="30"/>
        <end position="69"/>
    </location>
</feature>
<proteinExistence type="predicted"/>
<keyword evidence="4 6" id="KW-0472">Membrane</keyword>
<gene>
    <name evidence="8" type="ORF">GA0070609_6406</name>
</gene>
<feature type="domain" description="Integral membrane bound transporter" evidence="7">
    <location>
        <begin position="119"/>
        <end position="241"/>
    </location>
</feature>
<dbReference type="RefSeq" id="WP_231928471.1">
    <property type="nucleotide sequence ID" value="NZ_LT607750.1"/>
</dbReference>
<dbReference type="Pfam" id="PF13515">
    <property type="entry name" value="FUSC_2"/>
    <property type="match status" value="1"/>
</dbReference>
<feature type="transmembrane region" description="Helical" evidence="6">
    <location>
        <begin position="228"/>
        <end position="248"/>
    </location>
</feature>
<dbReference type="AlphaFoldDB" id="A0A1C5KC61"/>
<name>A0A1C5KC61_9ACTN</name>
<feature type="compositionally biased region" description="Basic residues" evidence="5">
    <location>
        <begin position="469"/>
        <end position="483"/>
    </location>
</feature>
<dbReference type="GO" id="GO:0016020">
    <property type="term" value="C:membrane"/>
    <property type="evidence" value="ECO:0007669"/>
    <property type="project" value="UniProtKB-SubCell"/>
</dbReference>